<evidence type="ECO:0000313" key="1">
    <source>
        <dbReference type="EMBL" id="TGG39758.1"/>
    </source>
</evidence>
<comment type="caution">
    <text evidence="1">The sequence shown here is derived from an EMBL/GenBank/DDBJ whole genome shotgun (WGS) entry which is preliminary data.</text>
</comment>
<proteinExistence type="predicted"/>
<dbReference type="AlphaFoldDB" id="A0A4Z0V8P7"/>
<dbReference type="EMBL" id="SJSA01000001">
    <property type="protein sequence ID" value="TGG39758.1"/>
    <property type="molecule type" value="Genomic_DNA"/>
</dbReference>
<protein>
    <submittedName>
        <fullName evidence="1">Uncharacterized protein</fullName>
    </submittedName>
</protein>
<gene>
    <name evidence="1" type="ORF">EZ315_03225</name>
</gene>
<name>A0A4Z0V8P7_9BACT</name>
<dbReference type="Proteomes" id="UP000297635">
    <property type="component" value="Unassembled WGS sequence"/>
</dbReference>
<evidence type="ECO:0000313" key="2">
    <source>
        <dbReference type="Proteomes" id="UP000297635"/>
    </source>
</evidence>
<accession>A0A4Z0V8P7</accession>
<dbReference type="GeneID" id="82148789"/>
<sequence length="313" mass="35568">MDKDLIFFSAEGKGLTSTSANHVANMAKEMIRTLEARLAAMVFYSTEVSLIGSGSVNVLRNGADADDVKNLSAIMHRVAEAKSLIAWLREAIKAKDRLMRRTEDLSLEEFAKLEGIKIPEVPVMESALTEDEYYGSLSLEERNRYYELETLAAVIGKEIHPGGHFADARDDLARRTQNPRSVEGDGRDTLIYSYEPSVDAGLIESVYFHLQKQYREAQAKLNSMKYECEKAVTDSKVKVRTDYTNALEKWNGEMQAIRSRHAEYIRKKVREYGGLKILIPDTLDNIYQEVSRLGKNRITDEQKVDHPIRGHYL</sequence>
<dbReference type="RefSeq" id="WP_135470563.1">
    <property type="nucleotide sequence ID" value="NZ_CASJDB010000006.1"/>
</dbReference>
<organism evidence="1 2">
    <name type="scientific">Duncaniella freteri</name>
    <dbReference type="NCBI Taxonomy" id="2530391"/>
    <lineage>
        <taxon>Bacteria</taxon>
        <taxon>Pseudomonadati</taxon>
        <taxon>Bacteroidota</taxon>
        <taxon>Bacteroidia</taxon>
        <taxon>Bacteroidales</taxon>
        <taxon>Muribaculaceae</taxon>
        <taxon>Duncaniella</taxon>
    </lineage>
</organism>
<keyword evidence="2" id="KW-1185">Reference proteome</keyword>
<reference evidence="1 2" key="1">
    <citation type="submission" date="2019-02" db="EMBL/GenBank/DDBJ databases">
        <title>Isolation and identification of novel species under the genus Muribaculum.</title>
        <authorList>
            <person name="Miyake S."/>
            <person name="Ding Y."/>
            <person name="Low A."/>
            <person name="Soh M."/>
            <person name="Seedorf H."/>
        </authorList>
    </citation>
    <scope>NUCLEOTIDE SEQUENCE [LARGE SCALE GENOMIC DNA]</scope>
    <source>
        <strain evidence="1 2">TLL-A3</strain>
    </source>
</reference>